<evidence type="ECO:0000256" key="2">
    <source>
        <dbReference type="ARBA" id="ARBA00006386"/>
    </source>
</evidence>
<dbReference type="InterPro" id="IPR005524">
    <property type="entry name" value="DUF318"/>
</dbReference>
<keyword evidence="5 7" id="KW-1133">Transmembrane helix</keyword>
<evidence type="ECO:0000256" key="1">
    <source>
        <dbReference type="ARBA" id="ARBA00004651"/>
    </source>
</evidence>
<dbReference type="AlphaFoldDB" id="A0A5C6M3J4"/>
<sequence length="516" mass="56434">MDAMMIPGFFYRAFVSLTEASPFVLAGLMTTAVLRTFFGTAGTRRLFGEGTRSALLRAWLLGMLLPVCSLGVIPVVRELRRARIRGGTVLAFAMSGPLFNPLSLLYGLTLSEPVAILTFAFCSLIIVTAAGLVYDWLFPEVIEEPAAEPEVAFGLQRMAALFSVTVREASGASGGWLLLGLCGVGVLGAVLPQNSLQHSFNADNAMAPLLMMLLSIPVYATPMLAMSQLGMMFQHANSVGAAFILLILGAGTNPGLIGWSVAEFGWKRAAGWLLLVLVVLLPLAYGVQDPLFPTDVEPAGHTHAFDIYCRPFSGNEPNPLQALRDRLSRDLAPWQYRPLMLVGLLAAAGVVLRVADRRGRLEAWIRKPVPTRPAGRFDLVIPPSVLGALSLSGLVVLSVAGCYAAYPAPAESLDAMTDARIGALSAALSLDHAETKYWSERYDDWTRRMEVGAWLRRGSLSDYHRWKTRIVREKLELLEHEVEEGDRELVLQLVSEITRAHRRMSEAYRNELTDAR</sequence>
<feature type="transmembrane region" description="Helical" evidence="7">
    <location>
        <begin position="114"/>
        <end position="134"/>
    </location>
</feature>
<name>A0A5C6M3J4_9PLAN</name>
<feature type="transmembrane region" description="Helical" evidence="7">
    <location>
        <begin position="385"/>
        <end position="406"/>
    </location>
</feature>
<feature type="transmembrane region" description="Helical" evidence="7">
    <location>
        <begin position="58"/>
        <end position="76"/>
    </location>
</feature>
<feature type="transmembrane region" description="Helical" evidence="7">
    <location>
        <begin position="205"/>
        <end position="226"/>
    </location>
</feature>
<evidence type="ECO:0000313" key="8">
    <source>
        <dbReference type="EMBL" id="TWW09266.1"/>
    </source>
</evidence>
<dbReference type="Proteomes" id="UP000321083">
    <property type="component" value="Unassembled WGS sequence"/>
</dbReference>
<proteinExistence type="inferred from homology"/>
<evidence type="ECO:0000256" key="7">
    <source>
        <dbReference type="SAM" id="Phobius"/>
    </source>
</evidence>
<organism evidence="8 9">
    <name type="scientific">Planctomyces bekefii</name>
    <dbReference type="NCBI Taxonomy" id="1653850"/>
    <lineage>
        <taxon>Bacteria</taxon>
        <taxon>Pseudomonadati</taxon>
        <taxon>Planctomycetota</taxon>
        <taxon>Planctomycetia</taxon>
        <taxon>Planctomycetales</taxon>
        <taxon>Planctomycetaceae</taxon>
        <taxon>Planctomyces</taxon>
    </lineage>
</organism>
<evidence type="ECO:0000256" key="4">
    <source>
        <dbReference type="ARBA" id="ARBA00022692"/>
    </source>
</evidence>
<comment type="caution">
    <text evidence="8">The sequence shown here is derived from an EMBL/GenBank/DDBJ whole genome shotgun (WGS) entry which is preliminary data.</text>
</comment>
<comment type="similarity">
    <text evidence="2">Belongs to the UPF0718 family.</text>
</comment>
<accession>A0A5C6M3J4</accession>
<dbReference type="PANTHER" id="PTHR34184:SF4">
    <property type="entry name" value="UPF0718 PROTEIN YCGR"/>
    <property type="match status" value="1"/>
</dbReference>
<reference evidence="8 9" key="1">
    <citation type="submission" date="2019-08" db="EMBL/GenBank/DDBJ databases">
        <title>100 year-old enigma solved: identification of Planctomyces bekefii, the type genus and species of the phylum Planctomycetes.</title>
        <authorList>
            <person name="Svetlana D.N."/>
            <person name="Overmann J."/>
        </authorList>
    </citation>
    <scope>NUCLEOTIDE SEQUENCE [LARGE SCALE GENOMIC DNA]</scope>
    <source>
        <strain evidence="8">Phe10_nw2017</strain>
    </source>
</reference>
<evidence type="ECO:0000313" key="9">
    <source>
        <dbReference type="Proteomes" id="UP000321083"/>
    </source>
</evidence>
<feature type="transmembrane region" description="Helical" evidence="7">
    <location>
        <begin position="176"/>
        <end position="193"/>
    </location>
</feature>
<dbReference type="EMBL" id="SRHE01000328">
    <property type="protein sequence ID" value="TWW09266.1"/>
    <property type="molecule type" value="Genomic_DNA"/>
</dbReference>
<dbReference type="InterPro" id="IPR052923">
    <property type="entry name" value="UPF0718"/>
</dbReference>
<feature type="transmembrane region" description="Helical" evidence="7">
    <location>
        <begin position="88"/>
        <end position="108"/>
    </location>
</feature>
<dbReference type="Pfam" id="PF03773">
    <property type="entry name" value="ArsP_1"/>
    <property type="match status" value="1"/>
</dbReference>
<evidence type="ECO:0000256" key="3">
    <source>
        <dbReference type="ARBA" id="ARBA00022475"/>
    </source>
</evidence>
<keyword evidence="9" id="KW-1185">Reference proteome</keyword>
<protein>
    <submittedName>
        <fullName evidence="8">Permease</fullName>
    </submittedName>
</protein>
<feature type="transmembrane region" description="Helical" evidence="7">
    <location>
        <begin position="20"/>
        <end position="38"/>
    </location>
</feature>
<keyword evidence="3" id="KW-1003">Cell membrane</keyword>
<feature type="transmembrane region" description="Helical" evidence="7">
    <location>
        <begin position="336"/>
        <end position="355"/>
    </location>
</feature>
<feature type="transmembrane region" description="Helical" evidence="7">
    <location>
        <begin position="269"/>
        <end position="287"/>
    </location>
</feature>
<evidence type="ECO:0000256" key="5">
    <source>
        <dbReference type="ARBA" id="ARBA00022989"/>
    </source>
</evidence>
<feature type="transmembrane region" description="Helical" evidence="7">
    <location>
        <begin position="238"/>
        <end position="257"/>
    </location>
</feature>
<evidence type="ECO:0000256" key="6">
    <source>
        <dbReference type="ARBA" id="ARBA00023136"/>
    </source>
</evidence>
<keyword evidence="6 7" id="KW-0472">Membrane</keyword>
<keyword evidence="4 7" id="KW-0812">Transmembrane</keyword>
<gene>
    <name evidence="8" type="ORF">E3A20_16030</name>
</gene>
<comment type="subcellular location">
    <subcellularLocation>
        <location evidence="1">Cell membrane</location>
        <topology evidence="1">Multi-pass membrane protein</topology>
    </subcellularLocation>
</comment>
<dbReference type="PANTHER" id="PTHR34184">
    <property type="entry name" value="UPF0718 PROTEIN YCGR"/>
    <property type="match status" value="1"/>
</dbReference>
<dbReference type="GO" id="GO:0005886">
    <property type="term" value="C:plasma membrane"/>
    <property type="evidence" value="ECO:0007669"/>
    <property type="project" value="UniProtKB-SubCell"/>
</dbReference>
<reference evidence="8 9" key="2">
    <citation type="submission" date="2019-08" db="EMBL/GenBank/DDBJ databases">
        <authorList>
            <person name="Henke P."/>
        </authorList>
    </citation>
    <scope>NUCLEOTIDE SEQUENCE [LARGE SCALE GENOMIC DNA]</scope>
    <source>
        <strain evidence="8">Phe10_nw2017</strain>
    </source>
</reference>